<proteinExistence type="predicted"/>
<accession>A0ABS3E2Z8</accession>
<gene>
    <name evidence="1" type="ORF">JF535_02330</name>
</gene>
<organism evidence="1 2">
    <name type="scientific">Microbulbifer salipaludis</name>
    <dbReference type="NCBI Taxonomy" id="187980"/>
    <lineage>
        <taxon>Bacteria</taxon>
        <taxon>Pseudomonadati</taxon>
        <taxon>Pseudomonadota</taxon>
        <taxon>Gammaproteobacteria</taxon>
        <taxon>Cellvibrionales</taxon>
        <taxon>Microbulbiferaceae</taxon>
        <taxon>Microbulbifer</taxon>
    </lineage>
</organism>
<dbReference type="RefSeq" id="WP_206998533.1">
    <property type="nucleotide sequence ID" value="NZ_JAEKJR010000001.1"/>
</dbReference>
<name>A0ABS3E2Z8_9GAMM</name>
<dbReference type="Gene3D" id="3.90.1720.70">
    <property type="match status" value="1"/>
</dbReference>
<reference evidence="1 2" key="1">
    <citation type="submission" date="2020-12" db="EMBL/GenBank/DDBJ databases">
        <title>Oil enriched cultivation method for isolating marine PHA-producing bacteria.</title>
        <authorList>
            <person name="Zheng W."/>
            <person name="Yu S."/>
            <person name="Huang Y."/>
        </authorList>
    </citation>
    <scope>NUCLEOTIDE SEQUENCE [LARGE SCALE GENOMIC DNA]</scope>
    <source>
        <strain evidence="1 2">SN0-2</strain>
    </source>
</reference>
<comment type="caution">
    <text evidence="1">The sequence shown here is derived from an EMBL/GenBank/DDBJ whole genome shotgun (WGS) entry which is preliminary data.</text>
</comment>
<evidence type="ECO:0008006" key="3">
    <source>
        <dbReference type="Google" id="ProtNLM"/>
    </source>
</evidence>
<sequence length="163" mass="18264">MNSLPKWESLLRNFPNKPAGEVFSEIGGKVKLNYDIGVFSNACATRISRALNFSGEAHRIPFYKTKDSNGNDVIQVSSGGKKYWYIYRVKVMTQYLGEAYGAPKIIPVDSYRDHLRGKKGIIIFKVNGWADATGHADLWDGAKSVGSDYGDQSTSIYFWETVH</sequence>
<dbReference type="EMBL" id="JAEKJR010000001">
    <property type="protein sequence ID" value="MBN8429681.1"/>
    <property type="molecule type" value="Genomic_DNA"/>
</dbReference>
<dbReference type="Proteomes" id="UP000664293">
    <property type="component" value="Unassembled WGS sequence"/>
</dbReference>
<evidence type="ECO:0000313" key="2">
    <source>
        <dbReference type="Proteomes" id="UP000664293"/>
    </source>
</evidence>
<dbReference type="Pfam" id="PF14113">
    <property type="entry name" value="Tae4"/>
    <property type="match status" value="1"/>
</dbReference>
<keyword evidence="2" id="KW-1185">Reference proteome</keyword>
<dbReference type="InterPro" id="IPR025562">
    <property type="entry name" value="Tae4"/>
</dbReference>
<evidence type="ECO:0000313" key="1">
    <source>
        <dbReference type="EMBL" id="MBN8429681.1"/>
    </source>
</evidence>
<protein>
    <recommendedName>
        <fullName evidence="3">Type VI secretion system (T6SS) effector Tae4 (Amidase)</fullName>
    </recommendedName>
</protein>